<dbReference type="EMBL" id="QTJV01000009">
    <property type="protein sequence ID" value="RFM32336.1"/>
    <property type="molecule type" value="Genomic_DNA"/>
</dbReference>
<evidence type="ECO:0000313" key="2">
    <source>
        <dbReference type="Proteomes" id="UP000261174"/>
    </source>
</evidence>
<comment type="caution">
    <text evidence="1">The sequence shown here is derived from an EMBL/GenBank/DDBJ whole genome shotgun (WGS) entry which is preliminary data.</text>
</comment>
<accession>A0A3E1NWM8</accession>
<sequence length="180" mass="19850">MAIIKDSVLFQCVEGRLGKEFVIYKRNGLVIIARKRGPSNKKPTAKQLEARAKMMVAAGYAKAILQDPEMLAYYQSKAGPGQNAWNMAIKDAYNSPEVQQIKIEDTTVVVKAKDEFRVADVEVRIFDAEGRLQERGKATLGRNGVDWSFTAASLPPGGKIKVIAEDLAGNETVRELLLEP</sequence>
<dbReference type="InterPro" id="IPR013783">
    <property type="entry name" value="Ig-like_fold"/>
</dbReference>
<dbReference type="OrthoDB" id="880927at2"/>
<gene>
    <name evidence="1" type="ORF">DXN04_21860</name>
</gene>
<reference evidence="1 2" key="1">
    <citation type="submission" date="2018-08" db="EMBL/GenBank/DDBJ databases">
        <title>Chitinophaga sp. K20C18050901, a novel bacterium isolated from forest soil.</title>
        <authorList>
            <person name="Wang C."/>
        </authorList>
    </citation>
    <scope>NUCLEOTIDE SEQUENCE [LARGE SCALE GENOMIC DNA]</scope>
    <source>
        <strain evidence="1 2">K20C18050901</strain>
    </source>
</reference>
<keyword evidence="2" id="KW-1185">Reference proteome</keyword>
<dbReference type="AlphaFoldDB" id="A0A3E1NWM8"/>
<proteinExistence type="predicted"/>
<dbReference type="Gene3D" id="2.60.40.10">
    <property type="entry name" value="Immunoglobulins"/>
    <property type="match status" value="1"/>
</dbReference>
<dbReference type="Proteomes" id="UP000261174">
    <property type="component" value="Unassembled WGS sequence"/>
</dbReference>
<dbReference type="RefSeq" id="WP_116855529.1">
    <property type="nucleotide sequence ID" value="NZ_QTJV01000009.1"/>
</dbReference>
<organism evidence="1 2">
    <name type="scientific">Chitinophaga silvisoli</name>
    <dbReference type="NCBI Taxonomy" id="2291814"/>
    <lineage>
        <taxon>Bacteria</taxon>
        <taxon>Pseudomonadati</taxon>
        <taxon>Bacteroidota</taxon>
        <taxon>Chitinophagia</taxon>
        <taxon>Chitinophagales</taxon>
        <taxon>Chitinophagaceae</taxon>
        <taxon>Chitinophaga</taxon>
    </lineage>
</organism>
<name>A0A3E1NWM8_9BACT</name>
<evidence type="ECO:0000313" key="1">
    <source>
        <dbReference type="EMBL" id="RFM32336.1"/>
    </source>
</evidence>
<protein>
    <submittedName>
        <fullName evidence="1">Uncharacterized protein</fullName>
    </submittedName>
</protein>